<gene>
    <name evidence="8" type="ORF">CO002_02570</name>
</gene>
<dbReference type="EMBL" id="PFGX01000067">
    <property type="protein sequence ID" value="PIW75339.1"/>
    <property type="molecule type" value="Genomic_DNA"/>
</dbReference>
<keyword evidence="3 6" id="KW-0812">Transmembrane</keyword>
<keyword evidence="5 6" id="KW-0472">Membrane</keyword>
<evidence type="ECO:0000256" key="6">
    <source>
        <dbReference type="SAM" id="Phobius"/>
    </source>
</evidence>
<dbReference type="GO" id="GO:0005886">
    <property type="term" value="C:plasma membrane"/>
    <property type="evidence" value="ECO:0007669"/>
    <property type="project" value="UniProtKB-SubCell"/>
</dbReference>
<evidence type="ECO:0000256" key="5">
    <source>
        <dbReference type="ARBA" id="ARBA00023136"/>
    </source>
</evidence>
<accession>A0A2M7IFS6</accession>
<proteinExistence type="predicted"/>
<dbReference type="GO" id="GO:0015628">
    <property type="term" value="P:protein secretion by the type II secretion system"/>
    <property type="evidence" value="ECO:0007669"/>
    <property type="project" value="TreeGrafter"/>
</dbReference>
<evidence type="ECO:0000313" key="8">
    <source>
        <dbReference type="EMBL" id="PIW75339.1"/>
    </source>
</evidence>
<evidence type="ECO:0000259" key="7">
    <source>
        <dbReference type="Pfam" id="PF00482"/>
    </source>
</evidence>
<dbReference type="InterPro" id="IPR018076">
    <property type="entry name" value="T2SS_GspF_dom"/>
</dbReference>
<sequence length="65" mass="6998">ATGEKIGQLEFVLEKVATFYKQEVDDVVNTISVLIEPILIVVLGIGVAILLVAILMPIYNLAGVM</sequence>
<name>A0A2M7IFS6_9BACT</name>
<comment type="subcellular location">
    <subcellularLocation>
        <location evidence="1">Cell membrane</location>
        <topology evidence="1">Multi-pass membrane protein</topology>
    </subcellularLocation>
</comment>
<keyword evidence="2" id="KW-1003">Cell membrane</keyword>
<comment type="caution">
    <text evidence="8">The sequence shown here is derived from an EMBL/GenBank/DDBJ whole genome shotgun (WGS) entry which is preliminary data.</text>
</comment>
<evidence type="ECO:0000313" key="9">
    <source>
        <dbReference type="Proteomes" id="UP000231280"/>
    </source>
</evidence>
<dbReference type="Pfam" id="PF00482">
    <property type="entry name" value="T2SSF"/>
    <property type="match status" value="1"/>
</dbReference>
<evidence type="ECO:0000256" key="1">
    <source>
        <dbReference type="ARBA" id="ARBA00004651"/>
    </source>
</evidence>
<dbReference type="AlphaFoldDB" id="A0A2M7IFS6"/>
<dbReference type="PANTHER" id="PTHR30012:SF0">
    <property type="entry name" value="TYPE II SECRETION SYSTEM PROTEIN F-RELATED"/>
    <property type="match status" value="1"/>
</dbReference>
<dbReference type="InterPro" id="IPR003004">
    <property type="entry name" value="GspF/PilC"/>
</dbReference>
<evidence type="ECO:0000256" key="4">
    <source>
        <dbReference type="ARBA" id="ARBA00022989"/>
    </source>
</evidence>
<dbReference type="Proteomes" id="UP000231280">
    <property type="component" value="Unassembled WGS sequence"/>
</dbReference>
<evidence type="ECO:0000256" key="2">
    <source>
        <dbReference type="ARBA" id="ARBA00022475"/>
    </source>
</evidence>
<feature type="transmembrane region" description="Helical" evidence="6">
    <location>
        <begin position="38"/>
        <end position="62"/>
    </location>
</feature>
<dbReference type="PANTHER" id="PTHR30012">
    <property type="entry name" value="GENERAL SECRETION PATHWAY PROTEIN"/>
    <property type="match status" value="1"/>
</dbReference>
<evidence type="ECO:0000256" key="3">
    <source>
        <dbReference type="ARBA" id="ARBA00022692"/>
    </source>
</evidence>
<organism evidence="8 9">
    <name type="scientific">Candidatus Portnoybacteria bacterium CG_4_8_14_3_um_filter_44_10</name>
    <dbReference type="NCBI Taxonomy" id="1974802"/>
    <lineage>
        <taxon>Bacteria</taxon>
        <taxon>Candidatus Portnoyibacteriota</taxon>
    </lineage>
</organism>
<protein>
    <recommendedName>
        <fullName evidence="7">Type II secretion system protein GspF domain-containing protein</fullName>
    </recommendedName>
</protein>
<keyword evidence="4 6" id="KW-1133">Transmembrane helix</keyword>
<reference evidence="9" key="1">
    <citation type="submission" date="2017-09" db="EMBL/GenBank/DDBJ databases">
        <title>Depth-based differentiation of microbial function through sediment-hosted aquifers and enrichment of novel symbionts in the deep terrestrial subsurface.</title>
        <authorList>
            <person name="Probst A.J."/>
            <person name="Ladd B."/>
            <person name="Jarett J.K."/>
            <person name="Geller-Mcgrath D.E."/>
            <person name="Sieber C.M.K."/>
            <person name="Emerson J.B."/>
            <person name="Anantharaman K."/>
            <person name="Thomas B.C."/>
            <person name="Malmstrom R."/>
            <person name="Stieglmeier M."/>
            <person name="Klingl A."/>
            <person name="Woyke T."/>
            <person name="Ryan C.M."/>
            <person name="Banfield J.F."/>
        </authorList>
    </citation>
    <scope>NUCLEOTIDE SEQUENCE [LARGE SCALE GENOMIC DNA]</scope>
</reference>
<feature type="domain" description="Type II secretion system protein GspF" evidence="7">
    <location>
        <begin position="2"/>
        <end position="57"/>
    </location>
</feature>
<feature type="non-terminal residue" evidence="8">
    <location>
        <position position="1"/>
    </location>
</feature>